<proteinExistence type="predicted"/>
<feature type="transmembrane region" description="Helical" evidence="9">
    <location>
        <begin position="433"/>
        <end position="455"/>
    </location>
</feature>
<feature type="transmembrane region" description="Helical" evidence="9">
    <location>
        <begin position="149"/>
        <end position="168"/>
    </location>
</feature>
<dbReference type="InterPro" id="IPR004840">
    <property type="entry name" value="Amino_acid_permease_CS"/>
</dbReference>
<feature type="transmembrane region" description="Helical" evidence="9">
    <location>
        <begin position="362"/>
        <end position="382"/>
    </location>
</feature>
<dbReference type="GO" id="GO:0015171">
    <property type="term" value="F:amino acid transmembrane transporter activity"/>
    <property type="evidence" value="ECO:0007669"/>
    <property type="project" value="TreeGrafter"/>
</dbReference>
<dbReference type="Pfam" id="PF00324">
    <property type="entry name" value="AA_permease"/>
    <property type="match status" value="1"/>
</dbReference>
<feature type="transmembrane region" description="Helical" evidence="9">
    <location>
        <begin position="43"/>
        <end position="62"/>
    </location>
</feature>
<evidence type="ECO:0000256" key="9">
    <source>
        <dbReference type="SAM" id="Phobius"/>
    </source>
</evidence>
<dbReference type="GO" id="GO:0016020">
    <property type="term" value="C:membrane"/>
    <property type="evidence" value="ECO:0007669"/>
    <property type="project" value="UniProtKB-SubCell"/>
</dbReference>
<evidence type="ECO:0000256" key="2">
    <source>
        <dbReference type="ARBA" id="ARBA00022448"/>
    </source>
</evidence>
<feature type="transmembrane region" description="Helical" evidence="9">
    <location>
        <begin position="388"/>
        <end position="412"/>
    </location>
</feature>
<dbReference type="Gene3D" id="1.20.1740.10">
    <property type="entry name" value="Amino acid/polyamine transporter I"/>
    <property type="match status" value="1"/>
</dbReference>
<dbReference type="InterPro" id="IPR036864">
    <property type="entry name" value="Zn2-C6_fun-type_DNA-bd_sf"/>
</dbReference>
<protein>
    <submittedName>
        <fullName evidence="11">Histidine permease</fullName>
    </submittedName>
</protein>
<name>A0A8H7EKT1_9PLEO</name>
<keyword evidence="2" id="KW-0813">Transport</keyword>
<dbReference type="FunFam" id="1.20.1740.10:FF:000001">
    <property type="entry name" value="Amino acid permease"/>
    <property type="match status" value="1"/>
</dbReference>
<dbReference type="GO" id="GO:0000981">
    <property type="term" value="F:DNA-binding transcription factor activity, RNA polymerase II-specific"/>
    <property type="evidence" value="ECO:0007669"/>
    <property type="project" value="InterPro"/>
</dbReference>
<dbReference type="AlphaFoldDB" id="A0A8H7EKT1"/>
<dbReference type="Proteomes" id="UP000596902">
    <property type="component" value="Unassembled WGS sequence"/>
</dbReference>
<feature type="region of interest" description="Disordered" evidence="8">
    <location>
        <begin position="506"/>
        <end position="535"/>
    </location>
</feature>
<dbReference type="GeneID" id="62201362"/>
<evidence type="ECO:0000313" key="11">
    <source>
        <dbReference type="EMBL" id="KAF7679389.1"/>
    </source>
</evidence>
<feature type="transmembrane region" description="Helical" evidence="9">
    <location>
        <begin position="121"/>
        <end position="143"/>
    </location>
</feature>
<keyword evidence="12" id="KW-1185">Reference proteome</keyword>
<feature type="transmembrane region" description="Helical" evidence="9">
    <location>
        <begin position="68"/>
        <end position="85"/>
    </location>
</feature>
<dbReference type="RefSeq" id="XP_038789462.1">
    <property type="nucleotide sequence ID" value="XM_038928184.1"/>
</dbReference>
<evidence type="ECO:0000256" key="3">
    <source>
        <dbReference type="ARBA" id="ARBA00022692"/>
    </source>
</evidence>
<dbReference type="InterPro" id="IPR004841">
    <property type="entry name" value="AA-permease/SLC12A_dom"/>
</dbReference>
<dbReference type="PANTHER" id="PTHR43341">
    <property type="entry name" value="AMINO ACID PERMEASE"/>
    <property type="match status" value="1"/>
</dbReference>
<sequence length="1013" mass="112428">MAIFDSKAHAEHPSPTASFNDNDFNRIDPSGVKRGLKTRHLSMMALAGIIGPGILVGTGGALGEGGPASLLIAFCVIGFIAFSITQSLGEMTTLYPTGGAFVTLSDRFVDKAFGVAVGWQYWLVWACVLANEYNVVSSILVFWGPQVPLWGYFLIFWFAFLGFQMLGVESFGEAEFWLALVKLAGLCAYFIFAIIYASGGLIGQNEALGFRYWHDPGPWVDGFRGVATVFVFASTFYAGVEAVAVAATETRNPSVAVPLAIRQVIWRILFVYIGVAFFFGLTCPSNADGLANGASRALKSPMTIALQNAGWEGGVHLINAFIFITVLSAANSSIYIGSRTILFMAQEKMAPKFLGKTNSRGVPVYAIVFTNLFGAISMMNVSTGGGQAYSYIVNLSGVSTFLVWGSISFTHIRFRKAWKAQGRTPDMLPFKSFAYPANAYFGVCANVFLALVQGWTTLSPFDAGTFVDAYIMLPVFVIIIRKVKCDEEKPHCRRCTSTGRTCDGYDPNFRPAQSSTPSPPDSSRGSPHSGSSWSVTRAGSPVFIAPAMRLNSKEERESFEFFTSYAVSNLRGFLDSPFWQRELLQAAHHEPAIQHCIIALGAMYRRFSEGSDSHLKESAMLDRYLQFALRQSNQAIQDLLRKQKSNEKVARTDKVTLMTCAILFTSMCCLQGYQRDAIEHVRSGIRMLNEADEDENEKFGHPIELESLRTIFVGFDTQIRAIMPTHLSRTWVAKPKTKTLSASPTHTLNMSSLHAMLGHTQSLMNSIHAFNQRTKLRPEDEIDEVYNEQTELIMRFHRGAAVMEHLWKQTPAFGDDFLQPLTALELTQAQMEYLLRVPRSDLVVKFPCLGNFKQAHGPFKQPFDVAAQFVRIFELAAKLLPLSGALTPIFQAPVGPTSALWLIAVRAPSSCQVLRKRAVRLMLSHPRREGFWDGMLAGQIAEEALRLEQERTRSELGLPEHDLNQDLEVPEHLRIIAFYLTHPENSDRTVKVEFSDARDLAIGIPGSVRWMSW</sequence>
<keyword evidence="5 9" id="KW-1133">Transmembrane helix</keyword>
<feature type="compositionally biased region" description="Basic and acidic residues" evidence="8">
    <location>
        <begin position="1"/>
        <end position="12"/>
    </location>
</feature>
<dbReference type="InterPro" id="IPR021858">
    <property type="entry name" value="Fun_TF"/>
</dbReference>
<feature type="transmembrane region" description="Helical" evidence="9">
    <location>
        <begin position="222"/>
        <end position="244"/>
    </location>
</feature>
<feature type="transmembrane region" description="Helical" evidence="9">
    <location>
        <begin position="180"/>
        <end position="202"/>
    </location>
</feature>
<accession>A0A8H7EKT1</accession>
<dbReference type="GO" id="GO:0008270">
    <property type="term" value="F:zinc ion binding"/>
    <property type="evidence" value="ECO:0007669"/>
    <property type="project" value="InterPro"/>
</dbReference>
<keyword evidence="7" id="KW-0539">Nucleus</keyword>
<dbReference type="Pfam" id="PF11951">
    <property type="entry name" value="Fungal_trans_2"/>
    <property type="match status" value="1"/>
</dbReference>
<dbReference type="SUPFAM" id="SSF57701">
    <property type="entry name" value="Zn2/Cys6 DNA-binding domain"/>
    <property type="match status" value="1"/>
</dbReference>
<reference evidence="11" key="1">
    <citation type="submission" date="2020-01" db="EMBL/GenBank/DDBJ databases">
        <authorList>
            <person name="Feng Z.H.Z."/>
        </authorList>
    </citation>
    <scope>NUCLEOTIDE SEQUENCE</scope>
    <source>
        <strain evidence="11">CBS107.38</strain>
    </source>
</reference>
<reference evidence="11" key="2">
    <citation type="submission" date="2020-08" db="EMBL/GenBank/DDBJ databases">
        <title>Draft Genome Sequence of Cumin Blight Pathogen Alternaria burnsii.</title>
        <authorList>
            <person name="Feng Z."/>
        </authorList>
    </citation>
    <scope>NUCLEOTIDE SEQUENCE</scope>
    <source>
        <strain evidence="11">CBS107.38</strain>
    </source>
</reference>
<comment type="caution">
    <text evidence="11">The sequence shown here is derived from an EMBL/GenBank/DDBJ whole genome shotgun (WGS) entry which is preliminary data.</text>
</comment>
<dbReference type="InterPro" id="IPR001138">
    <property type="entry name" value="Zn2Cys6_DnaBD"/>
</dbReference>
<dbReference type="PANTHER" id="PTHR43341:SF26">
    <property type="entry name" value="GENERAL AMINO ACID PERMEASE AGP3"/>
    <property type="match status" value="1"/>
</dbReference>
<feature type="transmembrane region" description="Helical" evidence="9">
    <location>
        <begin position="264"/>
        <end position="282"/>
    </location>
</feature>
<evidence type="ECO:0000313" key="12">
    <source>
        <dbReference type="Proteomes" id="UP000596902"/>
    </source>
</evidence>
<dbReference type="PROSITE" id="PS00218">
    <property type="entry name" value="AMINO_ACID_PERMEASE_1"/>
    <property type="match status" value="1"/>
</dbReference>
<keyword evidence="6 9" id="KW-0472">Membrane</keyword>
<dbReference type="CDD" id="cd00067">
    <property type="entry name" value="GAL4"/>
    <property type="match status" value="1"/>
</dbReference>
<gene>
    <name evidence="11" type="ORF">GT037_003137</name>
</gene>
<comment type="subcellular location">
    <subcellularLocation>
        <location evidence="1">Membrane</location>
        <topology evidence="1">Multi-pass membrane protein</topology>
    </subcellularLocation>
</comment>
<evidence type="ECO:0000259" key="10">
    <source>
        <dbReference type="Pfam" id="PF00324"/>
    </source>
</evidence>
<evidence type="ECO:0000256" key="6">
    <source>
        <dbReference type="ARBA" id="ARBA00023136"/>
    </source>
</evidence>
<feature type="region of interest" description="Disordered" evidence="8">
    <location>
        <begin position="1"/>
        <end position="23"/>
    </location>
</feature>
<evidence type="ECO:0000256" key="8">
    <source>
        <dbReference type="SAM" id="MobiDB-lite"/>
    </source>
</evidence>
<evidence type="ECO:0000256" key="7">
    <source>
        <dbReference type="ARBA" id="ARBA00023242"/>
    </source>
</evidence>
<evidence type="ECO:0000256" key="1">
    <source>
        <dbReference type="ARBA" id="ARBA00004141"/>
    </source>
</evidence>
<dbReference type="EMBL" id="JAAABM010000003">
    <property type="protein sequence ID" value="KAF7679389.1"/>
    <property type="molecule type" value="Genomic_DNA"/>
</dbReference>
<feature type="transmembrane region" description="Helical" evidence="9">
    <location>
        <begin position="320"/>
        <end position="342"/>
    </location>
</feature>
<feature type="domain" description="Amino acid permease/ SLC12A" evidence="10">
    <location>
        <begin position="40"/>
        <end position="484"/>
    </location>
</feature>
<dbReference type="InterPro" id="IPR050524">
    <property type="entry name" value="APC_YAT"/>
</dbReference>
<keyword evidence="3 9" id="KW-0812">Transmembrane</keyword>
<evidence type="ECO:0000256" key="4">
    <source>
        <dbReference type="ARBA" id="ARBA00022970"/>
    </source>
</evidence>
<evidence type="ECO:0000256" key="5">
    <source>
        <dbReference type="ARBA" id="ARBA00022989"/>
    </source>
</evidence>
<organism evidence="11 12">
    <name type="scientific">Alternaria burnsii</name>
    <dbReference type="NCBI Taxonomy" id="1187904"/>
    <lineage>
        <taxon>Eukaryota</taxon>
        <taxon>Fungi</taxon>
        <taxon>Dikarya</taxon>
        <taxon>Ascomycota</taxon>
        <taxon>Pezizomycotina</taxon>
        <taxon>Dothideomycetes</taxon>
        <taxon>Pleosporomycetidae</taxon>
        <taxon>Pleosporales</taxon>
        <taxon>Pleosporineae</taxon>
        <taxon>Pleosporaceae</taxon>
        <taxon>Alternaria</taxon>
        <taxon>Alternaria sect. Alternaria</taxon>
    </lineage>
</organism>
<feature type="compositionally biased region" description="Low complexity" evidence="8">
    <location>
        <begin position="511"/>
        <end position="534"/>
    </location>
</feature>
<keyword evidence="4" id="KW-0029">Amino-acid transport</keyword>